<proteinExistence type="predicted"/>
<organism evidence="1 2">
    <name type="scientific">Sulfurimonas xiamenensis</name>
    <dbReference type="NCBI Taxonomy" id="2590021"/>
    <lineage>
        <taxon>Bacteria</taxon>
        <taxon>Pseudomonadati</taxon>
        <taxon>Campylobacterota</taxon>
        <taxon>Epsilonproteobacteria</taxon>
        <taxon>Campylobacterales</taxon>
        <taxon>Sulfurimonadaceae</taxon>
        <taxon>Sulfurimonas</taxon>
    </lineage>
</organism>
<accession>A0AAJ4A4M3</accession>
<gene>
    <name evidence="1" type="ORF">FJR47_07950</name>
</gene>
<name>A0AAJ4A4M3_9BACT</name>
<keyword evidence="2" id="KW-1185">Reference proteome</keyword>
<dbReference type="Proteomes" id="UP000326061">
    <property type="component" value="Chromosome"/>
</dbReference>
<reference evidence="2" key="1">
    <citation type="submission" date="2019-06" db="EMBL/GenBank/DDBJ databases">
        <title>Sulfurimonas gotlandica sp. nov., a chemoautotrophic and psychrotolerant epsilonproteobacterium isolated from a pelagic redoxcline, and an emended description of the genus Sulfurimonas.</title>
        <authorList>
            <person name="Wang S."/>
            <person name="Jiang L."/>
            <person name="Shao Z."/>
        </authorList>
    </citation>
    <scope>NUCLEOTIDE SEQUENCE [LARGE SCALE GENOMIC DNA]</scope>
    <source>
        <strain evidence="2">1-1N</strain>
    </source>
</reference>
<evidence type="ECO:0008006" key="3">
    <source>
        <dbReference type="Google" id="ProtNLM"/>
    </source>
</evidence>
<dbReference type="KEGG" id="suln:FJR47_07950"/>
<dbReference type="RefSeq" id="WP_152299910.1">
    <property type="nucleotide sequence ID" value="NZ_CP041166.1"/>
</dbReference>
<protein>
    <recommendedName>
        <fullName evidence="3">Clan AA aspartic protease</fullName>
    </recommendedName>
</protein>
<evidence type="ECO:0000313" key="1">
    <source>
        <dbReference type="EMBL" id="QFR43849.1"/>
    </source>
</evidence>
<sequence>MITRFLEGLYKKIIINIIVKDSQTVVSIAVFSKKDILHNTHKTFDTTTINAQMYEFITEYAKKSPFCYISVLDKSSLQGAVPACKSSEIDKYYDVNLIEYRCFSKDWAFYTSKQEIEAIKQRYKNIGVDFIFSSFAIIANFFKDKIDTSSAMFVLIEENFISFSIFNNSKLLYAEYLKMPQKENFINSSDEDRLLNSLLGINEINMQKINKENSSTISDDLDEIDFINEVSKVLENDTIVNRSSEEYQRFLLIQNSLNTFYKDPKYKSQFIETIYIADSVGLGDEFKRYLEDEMFLNTTITKIDLSAALLDMAKAEINEI</sequence>
<evidence type="ECO:0000313" key="2">
    <source>
        <dbReference type="Proteomes" id="UP000326061"/>
    </source>
</evidence>
<dbReference type="AlphaFoldDB" id="A0AAJ4A4M3"/>
<dbReference type="EMBL" id="CP041166">
    <property type="protein sequence ID" value="QFR43849.1"/>
    <property type="molecule type" value="Genomic_DNA"/>
</dbReference>